<evidence type="ECO:0000313" key="6">
    <source>
        <dbReference type="EMBL" id="AWU77713.1"/>
    </source>
</evidence>
<evidence type="ECO:0000256" key="2">
    <source>
        <dbReference type="ARBA" id="ARBA00008072"/>
    </source>
</evidence>
<dbReference type="AlphaFoldDB" id="A0A099NXV4"/>
<evidence type="ECO:0000256" key="3">
    <source>
        <dbReference type="ARBA" id="ARBA00022723"/>
    </source>
</evidence>
<dbReference type="eggNOG" id="KOG0024">
    <property type="taxonomic scope" value="Eukaryota"/>
</dbReference>
<dbReference type="STRING" id="4909.A0A099NXV4"/>
<comment type="cofactor">
    <cofactor evidence="1">
        <name>Zn(2+)</name>
        <dbReference type="ChEBI" id="CHEBI:29105"/>
    </cofactor>
</comment>
<dbReference type="Gene3D" id="3.40.50.720">
    <property type="entry name" value="NAD(P)-binding Rossmann-like Domain"/>
    <property type="match status" value="1"/>
</dbReference>
<evidence type="ECO:0000313" key="11">
    <source>
        <dbReference type="Proteomes" id="UP000249293"/>
    </source>
</evidence>
<evidence type="ECO:0000259" key="5">
    <source>
        <dbReference type="PROSITE" id="PS00028"/>
    </source>
</evidence>
<dbReference type="InterPro" id="IPR036291">
    <property type="entry name" value="NAD(P)-bd_dom_sf"/>
</dbReference>
<dbReference type="Pfam" id="PF08240">
    <property type="entry name" value="ADH_N"/>
    <property type="match status" value="1"/>
</dbReference>
<dbReference type="GO" id="GO:0046872">
    <property type="term" value="F:metal ion binding"/>
    <property type="evidence" value="ECO:0007669"/>
    <property type="project" value="UniProtKB-KW"/>
</dbReference>
<dbReference type="Gene3D" id="3.90.180.10">
    <property type="entry name" value="Medium-chain alcohol dehydrogenases, catalytic domain"/>
    <property type="match status" value="1"/>
</dbReference>
<dbReference type="InterPro" id="IPR013149">
    <property type="entry name" value="ADH-like_C"/>
</dbReference>
<keyword evidence="11" id="KW-1185">Reference proteome</keyword>
<organism evidence="7 9">
    <name type="scientific">Pichia kudriavzevii</name>
    <name type="common">Yeast</name>
    <name type="synonym">Issatchenkia orientalis</name>
    <dbReference type="NCBI Taxonomy" id="4909"/>
    <lineage>
        <taxon>Eukaryota</taxon>
        <taxon>Fungi</taxon>
        <taxon>Dikarya</taxon>
        <taxon>Ascomycota</taxon>
        <taxon>Saccharomycotina</taxon>
        <taxon>Pichiomycetes</taxon>
        <taxon>Pichiales</taxon>
        <taxon>Pichiaceae</taxon>
        <taxon>Pichia</taxon>
    </lineage>
</organism>
<dbReference type="InterPro" id="IPR011032">
    <property type="entry name" value="GroES-like_sf"/>
</dbReference>
<reference evidence="7" key="2">
    <citation type="submission" date="2014-08" db="EMBL/GenBank/DDBJ databases">
        <title>Exploiting Issatchenkia orientalis SD108 for Succinic Acid Production.</title>
        <authorList>
            <person name="Xiao H."/>
            <person name="Shao Z."/>
            <person name="Jiang Y."/>
            <person name="Dole S."/>
            <person name="Zhao H."/>
        </authorList>
    </citation>
    <scope>NUCLEOTIDE SEQUENCE [LARGE SCALE GENOMIC DNA]</scope>
    <source>
        <strain evidence="7">SD108</strain>
    </source>
</reference>
<dbReference type="PANTHER" id="PTHR42813">
    <property type="entry name" value="ZINC-TYPE ALCOHOL DEHYDROGENASE-LIKE"/>
    <property type="match status" value="1"/>
</dbReference>
<proteinExistence type="inferred from homology"/>
<evidence type="ECO:0000256" key="4">
    <source>
        <dbReference type="ARBA" id="ARBA00022833"/>
    </source>
</evidence>
<keyword evidence="3" id="KW-0479">Metal-binding</keyword>
<dbReference type="HOGENOM" id="CLU_026673_11_3_1"/>
<reference evidence="10" key="3">
    <citation type="journal article" date="2017" name="Genome Announc.">
        <title>Genome sequences of Cyberlindnera fabianii 65, Pichia kudriavzevii 129, and Saccharomyces cerevisiae 131 isolated from fermented masau fruits in Zimbabwe.</title>
        <authorList>
            <person name="van Rijswijck I.M.H."/>
            <person name="Derks M.F.L."/>
            <person name="Abee T."/>
            <person name="de Ridder D."/>
            <person name="Smid E.J."/>
        </authorList>
    </citation>
    <scope>NUCLEOTIDE SEQUENCE [LARGE SCALE GENOMIC DNA]</scope>
    <source>
        <strain evidence="10">129</strain>
    </source>
</reference>
<reference evidence="6 11" key="5">
    <citation type="submission" date="2018-06" db="EMBL/GenBank/DDBJ databases">
        <title>Population genomics shows no distinction between pathogenic Candida krusei and environmental Pichia kudriavzevii: One species, four names.</title>
        <authorList>
            <person name="Douglass A.P."/>
            <person name="Offei B."/>
            <person name="Braun-Galleani S."/>
            <person name="Coughlan A.Y."/>
            <person name="Martos A."/>
            <person name="Ortiz-Merino R.A."/>
            <person name="Byrne K.P."/>
            <person name="Wolfe K.H."/>
        </authorList>
    </citation>
    <scope>NUCLEOTIDE SEQUENCE [LARGE SCALE GENOMIC DNA]</scope>
    <source>
        <strain evidence="6 11">CBS573</strain>
    </source>
</reference>
<dbReference type="OrthoDB" id="3941538at2759"/>
<evidence type="ECO:0000313" key="7">
    <source>
        <dbReference type="EMBL" id="KGK36767.1"/>
    </source>
</evidence>
<dbReference type="PROSITE" id="PS00028">
    <property type="entry name" value="ZINC_FINGER_C2H2_1"/>
    <property type="match status" value="1"/>
</dbReference>
<dbReference type="InterPro" id="IPR013154">
    <property type="entry name" value="ADH-like_N"/>
</dbReference>
<evidence type="ECO:0000313" key="9">
    <source>
        <dbReference type="Proteomes" id="UP000029867"/>
    </source>
</evidence>
<reference evidence="9" key="1">
    <citation type="journal article" date="2014" name="Microb. Cell Fact.">
        <title>Exploiting Issatchenkia orientalis SD108 for succinic acid production.</title>
        <authorList>
            <person name="Xiao H."/>
            <person name="Shao Z."/>
            <person name="Jiang Y."/>
            <person name="Dole S."/>
            <person name="Zhao H."/>
        </authorList>
    </citation>
    <scope>NUCLEOTIDE SEQUENCE [LARGE SCALE GENOMIC DNA]</scope>
    <source>
        <strain evidence="9">SD108</strain>
    </source>
</reference>
<evidence type="ECO:0000313" key="8">
    <source>
        <dbReference type="EMBL" id="ONH75156.1"/>
    </source>
</evidence>
<evidence type="ECO:0000313" key="10">
    <source>
        <dbReference type="Proteomes" id="UP000189274"/>
    </source>
</evidence>
<dbReference type="EMBL" id="CP028776">
    <property type="protein sequence ID" value="AWU77713.1"/>
    <property type="molecule type" value="Genomic_DNA"/>
</dbReference>
<dbReference type="VEuPathDB" id="FungiDB:C5L36_0D04400"/>
<dbReference type="Pfam" id="PF00107">
    <property type="entry name" value="ADH_zinc_N"/>
    <property type="match status" value="1"/>
</dbReference>
<sequence>MFMKGLTYLKPGIVSWQSIPKPVLKKPTDVIGKVVTTTICGSDLHILKGDVPETTALAATTGHGVVLGHEAIIEIESVGDAVKNFSKGDVCIVSCITSCGKCYYCKRNLQSHCTGHMEGTSGWVFGHEIDGTQAEYVRVPCADYGLYKVPEGVAYEKLLMLSDAIPTSYEIGILNGEVKEGDSVAVVGLGPVGLSALLTAINKKPKQLIAIDMDENRLDLAKQLGATHIINSTNMPNEEVAKKVQEISKDLEPGRESGVDVAIECVGVPPTFELCEDLIASGGTIANVGVHGAKVDLKLQELWIKNCKITTGLVSTYSIPDLLNQVADGSLDPSPIITHHFKFDEFEKAYQVFKDAKNTKAMKIILTP</sequence>
<feature type="domain" description="C2H2-type" evidence="5">
    <location>
        <begin position="95"/>
        <end position="116"/>
    </location>
</feature>
<dbReference type="Proteomes" id="UP000029867">
    <property type="component" value="Unassembled WGS sequence"/>
</dbReference>
<evidence type="ECO:0000256" key="1">
    <source>
        <dbReference type="ARBA" id="ARBA00001947"/>
    </source>
</evidence>
<keyword evidence="4" id="KW-0862">Zinc</keyword>
<dbReference type="EMBL" id="MQVM01000007">
    <property type="protein sequence ID" value="ONH75156.1"/>
    <property type="molecule type" value="Genomic_DNA"/>
</dbReference>
<dbReference type="SUPFAM" id="SSF50129">
    <property type="entry name" value="GroES-like"/>
    <property type="match status" value="1"/>
</dbReference>
<name>A0A099NXV4_PICKU</name>
<dbReference type="SUPFAM" id="SSF51735">
    <property type="entry name" value="NAD(P)-binding Rossmann-fold domains"/>
    <property type="match status" value="1"/>
</dbReference>
<dbReference type="Proteomes" id="UP000249293">
    <property type="component" value="Chromosome 4"/>
</dbReference>
<dbReference type="PANTHER" id="PTHR42813:SF4">
    <property type="entry name" value="NADP-DEPENDENT ISOPROPANOL DEHYDROGENASE"/>
    <property type="match status" value="1"/>
</dbReference>
<protein>
    <submittedName>
        <fullName evidence="8">Alcohol dehydrogenase</fullName>
    </submittedName>
</protein>
<dbReference type="InterPro" id="IPR013087">
    <property type="entry name" value="Znf_C2H2_type"/>
</dbReference>
<reference evidence="8" key="4">
    <citation type="submission" date="2017-01" db="EMBL/GenBank/DDBJ databases">
        <authorList>
            <person name="Mah S.A."/>
            <person name="Swanson W.J."/>
            <person name="Moy G.W."/>
            <person name="Vacquier V.D."/>
        </authorList>
    </citation>
    <scope>NUCLEOTIDE SEQUENCE [LARGE SCALE GENOMIC DNA]</scope>
    <source>
        <strain evidence="8">129</strain>
    </source>
</reference>
<accession>A0A099NXV4</accession>
<gene>
    <name evidence="8" type="ORF">BOH78_2040</name>
    <name evidence="6" type="ORF">C5L36_0D04400</name>
    <name evidence="7" type="ORF">JL09_g4075</name>
</gene>
<dbReference type="EMBL" id="JQFK01000054">
    <property type="protein sequence ID" value="KGK36767.1"/>
    <property type="molecule type" value="Genomic_DNA"/>
</dbReference>
<dbReference type="CDD" id="cd08286">
    <property type="entry name" value="FDH_like_ADH2"/>
    <property type="match status" value="1"/>
</dbReference>
<dbReference type="Proteomes" id="UP000189274">
    <property type="component" value="Unassembled WGS sequence"/>
</dbReference>
<comment type="similarity">
    <text evidence="2">Belongs to the zinc-containing alcohol dehydrogenase family.</text>
</comment>